<dbReference type="Gene3D" id="3.90.25.10">
    <property type="entry name" value="UDP-galactose 4-epimerase, domain 1"/>
    <property type="match status" value="1"/>
</dbReference>
<dbReference type="InterPro" id="IPR029903">
    <property type="entry name" value="RmlD-like-bd"/>
</dbReference>
<dbReference type="GO" id="GO:0008831">
    <property type="term" value="F:dTDP-4-dehydrorhamnose reductase activity"/>
    <property type="evidence" value="ECO:0007669"/>
    <property type="project" value="UniProtKB-EC"/>
</dbReference>
<accession>A0A520XCS4</accession>
<comment type="caution">
    <text evidence="4">The sequence shown here is derived from an EMBL/GenBank/DDBJ whole genome shotgun (WGS) entry which is preliminary data.</text>
</comment>
<dbReference type="Gene3D" id="3.40.50.720">
    <property type="entry name" value="NAD(P)-binding Rossmann-like Domain"/>
    <property type="match status" value="1"/>
</dbReference>
<dbReference type="CDD" id="cd05254">
    <property type="entry name" value="dTDP_HR_like_SDR_e"/>
    <property type="match status" value="1"/>
</dbReference>
<gene>
    <name evidence="4" type="primary">rfbD</name>
    <name evidence="4" type="ORF">EVJ48_05535</name>
</gene>
<reference evidence="4 5" key="1">
    <citation type="submission" date="2019-01" db="EMBL/GenBank/DDBJ databases">
        <title>Insights into ecological role of a new deltaproteobacterial order Candidatus Sinidesulfobacterales (Sva0485) by metagenomics and metatranscriptomics.</title>
        <authorList>
            <person name="Tan S."/>
            <person name="Liu J."/>
            <person name="Fang Y."/>
            <person name="Hedlund B."/>
            <person name="Lian Z.-H."/>
            <person name="Huang L.-Y."/>
            <person name="Li J.-T."/>
            <person name="Huang L.-N."/>
            <person name="Li W.-J."/>
            <person name="Jiang H.-C."/>
            <person name="Dong H.-L."/>
            <person name="Shu W.-S."/>
        </authorList>
    </citation>
    <scope>NUCLEOTIDE SEQUENCE [LARGE SCALE GENOMIC DNA]</scope>
    <source>
        <strain evidence="4">AP4</strain>
    </source>
</reference>
<evidence type="ECO:0000313" key="4">
    <source>
        <dbReference type="EMBL" id="RZV38956.1"/>
    </source>
</evidence>
<keyword evidence="2 4" id="KW-0560">Oxidoreductase</keyword>
<sequence>MLKIALIGSTGMLGIDVNAALKGVNFLIKNFNSKNLDIANSEAVNSAVESFKPDYIVNCAAYTNVDGAEADKELADAVNNVGVQNLADAALNTGARIIHISTDYVFDGSKRTPYNEDDVTNPINEYGSSKLRGEESLKNSGASYIILRTSWLYGKNGKNFVNTILKLADSQKKIEVVDDQFGSPTYTKDIAYAISEIIIKDNSKNEIYHLTNSSDGHTTWYKFALEIVNVFKRTNCEIIPVSSDKSARAAKRPVYSVLDNAKIKEDYGIELRSWKDALKKYCNDIGYFIV</sequence>
<dbReference type="InterPro" id="IPR005913">
    <property type="entry name" value="dTDP_dehydrorham_reduct"/>
</dbReference>
<dbReference type="NCBIfam" id="TIGR01214">
    <property type="entry name" value="rmlD"/>
    <property type="match status" value="1"/>
</dbReference>
<name>A0A520XCS4_9DELT</name>
<feature type="domain" description="RmlD-like substrate binding" evidence="3">
    <location>
        <begin position="3"/>
        <end position="284"/>
    </location>
</feature>
<evidence type="ECO:0000259" key="3">
    <source>
        <dbReference type="Pfam" id="PF04321"/>
    </source>
</evidence>
<dbReference type="SUPFAM" id="SSF51735">
    <property type="entry name" value="NAD(P)-binding Rossmann-fold domains"/>
    <property type="match status" value="1"/>
</dbReference>
<dbReference type="PANTHER" id="PTHR10491:SF4">
    <property type="entry name" value="METHIONINE ADENOSYLTRANSFERASE 2 SUBUNIT BETA"/>
    <property type="match status" value="1"/>
</dbReference>
<keyword evidence="2" id="KW-0521">NADP</keyword>
<evidence type="ECO:0000313" key="5">
    <source>
        <dbReference type="Proteomes" id="UP000322454"/>
    </source>
</evidence>
<dbReference type="GO" id="GO:0005829">
    <property type="term" value="C:cytosol"/>
    <property type="evidence" value="ECO:0007669"/>
    <property type="project" value="TreeGrafter"/>
</dbReference>
<comment type="pathway">
    <text evidence="2">Carbohydrate biosynthesis; dTDP-L-rhamnose biosynthesis.</text>
</comment>
<dbReference type="UniPathway" id="UPA00124"/>
<proteinExistence type="inferred from homology"/>
<dbReference type="Pfam" id="PF04321">
    <property type="entry name" value="RmlD_sub_bind"/>
    <property type="match status" value="1"/>
</dbReference>
<dbReference type="AlphaFoldDB" id="A0A520XCS4"/>
<organism evidence="4 5">
    <name type="scientific">Candidatus Acidulodesulfobacterium acidiphilum</name>
    <dbReference type="NCBI Taxonomy" id="2597224"/>
    <lineage>
        <taxon>Bacteria</taxon>
        <taxon>Deltaproteobacteria</taxon>
        <taxon>Candidatus Acidulodesulfobacterales</taxon>
        <taxon>Candidatus Acidulodesulfobacterium</taxon>
    </lineage>
</organism>
<dbReference type="PANTHER" id="PTHR10491">
    <property type="entry name" value="DTDP-4-DEHYDRORHAMNOSE REDUCTASE"/>
    <property type="match status" value="1"/>
</dbReference>
<dbReference type="GO" id="GO:0019305">
    <property type="term" value="P:dTDP-rhamnose biosynthetic process"/>
    <property type="evidence" value="ECO:0007669"/>
    <property type="project" value="UniProtKB-UniPathway"/>
</dbReference>
<evidence type="ECO:0000256" key="2">
    <source>
        <dbReference type="RuleBase" id="RU364082"/>
    </source>
</evidence>
<dbReference type="Proteomes" id="UP000322454">
    <property type="component" value="Unassembled WGS sequence"/>
</dbReference>
<protein>
    <recommendedName>
        <fullName evidence="2">dTDP-4-dehydrorhamnose reductase</fullName>
        <ecNumber evidence="2">1.1.1.133</ecNumber>
    </recommendedName>
</protein>
<dbReference type="EC" id="1.1.1.133" evidence="2"/>
<dbReference type="EMBL" id="SHMQ01000013">
    <property type="protein sequence ID" value="RZV38956.1"/>
    <property type="molecule type" value="Genomic_DNA"/>
</dbReference>
<evidence type="ECO:0000256" key="1">
    <source>
        <dbReference type="ARBA" id="ARBA00010944"/>
    </source>
</evidence>
<dbReference type="InterPro" id="IPR036291">
    <property type="entry name" value="NAD(P)-bd_dom_sf"/>
</dbReference>
<comment type="function">
    <text evidence="2">Catalyzes the reduction of dTDP-6-deoxy-L-lyxo-4-hexulose to yield dTDP-L-rhamnose.</text>
</comment>
<comment type="similarity">
    <text evidence="1 2">Belongs to the dTDP-4-dehydrorhamnose reductase family.</text>
</comment>